<evidence type="ECO:0000313" key="4">
    <source>
        <dbReference type="Proteomes" id="UP001044222"/>
    </source>
</evidence>
<comment type="similarity">
    <text evidence="1">Belongs to the SAMHD1 family.</text>
</comment>
<evidence type="ECO:0000256" key="1">
    <source>
        <dbReference type="ARBA" id="ARBA00005776"/>
    </source>
</evidence>
<dbReference type="GO" id="GO:0051607">
    <property type="term" value="P:defense response to virus"/>
    <property type="evidence" value="ECO:0007669"/>
    <property type="project" value="TreeGrafter"/>
</dbReference>
<gene>
    <name evidence="3" type="ORF">ANANG_G00249980</name>
</gene>
<dbReference type="EMBL" id="JAFIRN010000014">
    <property type="protein sequence ID" value="KAG5836002.1"/>
    <property type="molecule type" value="Genomic_DNA"/>
</dbReference>
<organism evidence="3 4">
    <name type="scientific">Anguilla anguilla</name>
    <name type="common">European freshwater eel</name>
    <name type="synonym">Muraena anguilla</name>
    <dbReference type="NCBI Taxonomy" id="7936"/>
    <lineage>
        <taxon>Eukaryota</taxon>
        <taxon>Metazoa</taxon>
        <taxon>Chordata</taxon>
        <taxon>Craniata</taxon>
        <taxon>Vertebrata</taxon>
        <taxon>Euteleostomi</taxon>
        <taxon>Actinopterygii</taxon>
        <taxon>Neopterygii</taxon>
        <taxon>Teleostei</taxon>
        <taxon>Anguilliformes</taxon>
        <taxon>Anguillidae</taxon>
        <taxon>Anguilla</taxon>
    </lineage>
</organism>
<dbReference type="GO" id="GO:0045088">
    <property type="term" value="P:regulation of innate immune response"/>
    <property type="evidence" value="ECO:0007669"/>
    <property type="project" value="TreeGrafter"/>
</dbReference>
<dbReference type="Pfam" id="PF01966">
    <property type="entry name" value="HD"/>
    <property type="match status" value="1"/>
</dbReference>
<dbReference type="GO" id="GO:0005634">
    <property type="term" value="C:nucleus"/>
    <property type="evidence" value="ECO:0007669"/>
    <property type="project" value="TreeGrafter"/>
</dbReference>
<dbReference type="InterPro" id="IPR003607">
    <property type="entry name" value="HD/PDEase_dom"/>
</dbReference>
<dbReference type="AlphaFoldDB" id="A0A9D3LTJ6"/>
<sequence>MHPYLVRIIDTPEFQRLRYIRQMGSVYFVYPGASHNRFEHSIGVAHLAGELVQALNRQYLLHEDPKLKALLYGQTDESKPLITEDEGLCVQIAALCHDLGHGPFSHQFDDLFIPKVVEKLSTELEKEIPDGEMKREKETKKNTLENWTHEEQSGSMLEMLIGNISDTECRAFIDTHKDFIKELIDPRGE</sequence>
<evidence type="ECO:0000313" key="3">
    <source>
        <dbReference type="EMBL" id="KAG5836002.1"/>
    </source>
</evidence>
<reference evidence="3" key="1">
    <citation type="submission" date="2021-01" db="EMBL/GenBank/DDBJ databases">
        <title>A chromosome-scale assembly of European eel, Anguilla anguilla.</title>
        <authorList>
            <person name="Henkel C."/>
            <person name="Jong-Raadsen S.A."/>
            <person name="Dufour S."/>
            <person name="Weltzien F.-A."/>
            <person name="Palstra A.P."/>
            <person name="Pelster B."/>
            <person name="Spaink H.P."/>
            <person name="Van Den Thillart G.E."/>
            <person name="Jansen H."/>
            <person name="Zahm M."/>
            <person name="Klopp C."/>
            <person name="Cedric C."/>
            <person name="Louis A."/>
            <person name="Berthelot C."/>
            <person name="Parey E."/>
            <person name="Roest Crollius H."/>
            <person name="Montfort J."/>
            <person name="Robinson-Rechavi M."/>
            <person name="Bucao C."/>
            <person name="Bouchez O."/>
            <person name="Gislard M."/>
            <person name="Lluch J."/>
            <person name="Milhes M."/>
            <person name="Lampietro C."/>
            <person name="Lopez Roques C."/>
            <person name="Donnadieu C."/>
            <person name="Braasch I."/>
            <person name="Desvignes T."/>
            <person name="Postlethwait J."/>
            <person name="Bobe J."/>
            <person name="Guiguen Y."/>
            <person name="Dirks R."/>
        </authorList>
    </citation>
    <scope>NUCLEOTIDE SEQUENCE</scope>
    <source>
        <strain evidence="3">Tag_6206</strain>
        <tissue evidence="3">Liver</tissue>
    </source>
</reference>
<keyword evidence="4" id="KW-1185">Reference proteome</keyword>
<name>A0A9D3LTJ6_ANGAN</name>
<dbReference type="GO" id="GO:0006203">
    <property type="term" value="P:dGTP catabolic process"/>
    <property type="evidence" value="ECO:0007669"/>
    <property type="project" value="TreeGrafter"/>
</dbReference>
<feature type="domain" description="HD/PDEase" evidence="2">
    <location>
        <begin position="33"/>
        <end position="132"/>
    </location>
</feature>
<dbReference type="InterPro" id="IPR050135">
    <property type="entry name" value="dGTPase-like"/>
</dbReference>
<comment type="caution">
    <text evidence="3">The sequence shown here is derived from an EMBL/GenBank/DDBJ whole genome shotgun (WGS) entry which is preliminary data.</text>
</comment>
<dbReference type="SMART" id="SM00471">
    <property type="entry name" value="HDc"/>
    <property type="match status" value="1"/>
</dbReference>
<dbReference type="GO" id="GO:0008832">
    <property type="term" value="F:dGTPase activity"/>
    <property type="evidence" value="ECO:0007669"/>
    <property type="project" value="TreeGrafter"/>
</dbReference>
<dbReference type="PANTHER" id="PTHR11373">
    <property type="entry name" value="DEOXYNUCLEOSIDE TRIPHOSPHATE TRIPHOSPHOHYDROLASE"/>
    <property type="match status" value="1"/>
</dbReference>
<feature type="non-terminal residue" evidence="3">
    <location>
        <position position="1"/>
    </location>
</feature>
<protein>
    <recommendedName>
        <fullName evidence="2">HD/PDEase domain-containing protein</fullName>
    </recommendedName>
</protein>
<dbReference type="SUPFAM" id="SSF109604">
    <property type="entry name" value="HD-domain/PDEase-like"/>
    <property type="match status" value="1"/>
</dbReference>
<dbReference type="Gene3D" id="1.10.3210.10">
    <property type="entry name" value="Hypothetical protein af1432"/>
    <property type="match status" value="1"/>
</dbReference>
<dbReference type="CDD" id="cd00077">
    <property type="entry name" value="HDc"/>
    <property type="match status" value="1"/>
</dbReference>
<proteinExistence type="inferred from homology"/>
<accession>A0A9D3LTJ6</accession>
<dbReference type="Proteomes" id="UP001044222">
    <property type="component" value="Chromosome 14"/>
</dbReference>
<dbReference type="InterPro" id="IPR006674">
    <property type="entry name" value="HD_domain"/>
</dbReference>
<evidence type="ECO:0000259" key="2">
    <source>
        <dbReference type="SMART" id="SM00471"/>
    </source>
</evidence>
<dbReference type="PANTHER" id="PTHR11373:SF4">
    <property type="entry name" value="DEOXYNUCLEOSIDE TRIPHOSPHATE TRIPHOSPHOHYDROLASE SAMHD1"/>
    <property type="match status" value="1"/>
</dbReference>